<accession>A0ABM8FT47</accession>
<dbReference type="Gene3D" id="3.40.50.620">
    <property type="entry name" value="HUPs"/>
    <property type="match status" value="1"/>
</dbReference>
<dbReference type="Pfam" id="PF02698">
    <property type="entry name" value="DUF218"/>
    <property type="match status" value="1"/>
</dbReference>
<feature type="compositionally biased region" description="Polar residues" evidence="1">
    <location>
        <begin position="54"/>
        <end position="65"/>
    </location>
</feature>
<dbReference type="EMBL" id="AP027728">
    <property type="protein sequence ID" value="BDZ38849.1"/>
    <property type="molecule type" value="Genomic_DNA"/>
</dbReference>
<organism evidence="3 4">
    <name type="scientific">Microbacterium suwonense</name>
    <dbReference type="NCBI Taxonomy" id="683047"/>
    <lineage>
        <taxon>Bacteria</taxon>
        <taxon>Bacillati</taxon>
        <taxon>Actinomycetota</taxon>
        <taxon>Actinomycetes</taxon>
        <taxon>Micrococcales</taxon>
        <taxon>Microbacteriaceae</taxon>
        <taxon>Microbacterium</taxon>
    </lineage>
</organism>
<name>A0ABM8FT47_9MICO</name>
<dbReference type="Proteomes" id="UP001321543">
    <property type="component" value="Chromosome"/>
</dbReference>
<sequence>MAHVSSSRRLLAAFAVASSCLACLWLWAESVDRRSSNRWLGSPAEPRLSRACRATQTSRDSQASTDPRASSSPHASISSRTFSSPQTSTDPRECDRAADDALRSGSDATPGRTHAVVVLGYGNRGERANFVNRFRVRAGIRSLDPTAARNLLVLCGGPVHSTTPEATIMQRCARDLGFRGAIELETASRSTWENITNAIPMIEHADTIAIVSNAPHAERGREILWRQRPDLAARLVRGAEHRFGTTPVMTILGALRVVQAKLTGEWDAAARRR</sequence>
<feature type="region of interest" description="Disordered" evidence="1">
    <location>
        <begin position="37"/>
        <end position="109"/>
    </location>
</feature>
<dbReference type="CDD" id="cd06259">
    <property type="entry name" value="YdcF-like"/>
    <property type="match status" value="1"/>
</dbReference>
<feature type="compositionally biased region" description="Low complexity" evidence="1">
    <location>
        <begin position="67"/>
        <end position="80"/>
    </location>
</feature>
<keyword evidence="4" id="KW-1185">Reference proteome</keyword>
<evidence type="ECO:0000313" key="4">
    <source>
        <dbReference type="Proteomes" id="UP001321543"/>
    </source>
</evidence>
<feature type="compositionally biased region" description="Basic and acidic residues" evidence="1">
    <location>
        <begin position="90"/>
        <end position="102"/>
    </location>
</feature>
<feature type="domain" description="DUF218" evidence="2">
    <location>
        <begin position="115"/>
        <end position="234"/>
    </location>
</feature>
<gene>
    <name evidence="3" type="ORF">GCM10025863_14630</name>
</gene>
<proteinExistence type="predicted"/>
<dbReference type="PANTHER" id="PTHR30336">
    <property type="entry name" value="INNER MEMBRANE PROTEIN, PROBABLE PERMEASE"/>
    <property type="match status" value="1"/>
</dbReference>
<protein>
    <recommendedName>
        <fullName evidence="2">DUF218 domain-containing protein</fullName>
    </recommendedName>
</protein>
<dbReference type="InterPro" id="IPR014729">
    <property type="entry name" value="Rossmann-like_a/b/a_fold"/>
</dbReference>
<evidence type="ECO:0000259" key="2">
    <source>
        <dbReference type="Pfam" id="PF02698"/>
    </source>
</evidence>
<dbReference type="InterPro" id="IPR003848">
    <property type="entry name" value="DUF218"/>
</dbReference>
<reference evidence="4" key="1">
    <citation type="journal article" date="2019" name="Int. J. Syst. Evol. Microbiol.">
        <title>The Global Catalogue of Microorganisms (GCM) 10K type strain sequencing project: providing services to taxonomists for standard genome sequencing and annotation.</title>
        <authorList>
            <consortium name="The Broad Institute Genomics Platform"/>
            <consortium name="The Broad Institute Genome Sequencing Center for Infectious Disease"/>
            <person name="Wu L."/>
            <person name="Ma J."/>
        </authorList>
    </citation>
    <scope>NUCLEOTIDE SEQUENCE [LARGE SCALE GENOMIC DNA]</scope>
    <source>
        <strain evidence="4">NBRC 106310</strain>
    </source>
</reference>
<dbReference type="PANTHER" id="PTHR30336:SF20">
    <property type="entry name" value="DUF218 DOMAIN-CONTAINING PROTEIN"/>
    <property type="match status" value="1"/>
</dbReference>
<dbReference type="InterPro" id="IPR051599">
    <property type="entry name" value="Cell_Envelope_Assoc"/>
</dbReference>
<evidence type="ECO:0000313" key="3">
    <source>
        <dbReference type="EMBL" id="BDZ38849.1"/>
    </source>
</evidence>
<evidence type="ECO:0000256" key="1">
    <source>
        <dbReference type="SAM" id="MobiDB-lite"/>
    </source>
</evidence>